<keyword evidence="4 13" id="KW-0949">S-adenosyl-L-methionine</keyword>
<sequence>MEESRTTIKDKDIMPPDMEPERQQYFMERARSQVGELSDRLGRPLTCCINTFGCQMNARDSEKLLGILETIGYKAVESEEADFVLYNTCTVRENANLRVYGRLGQLGAYKKKHPQMMIALCGCMMQEKEVVDKIKKSYRYVDLIFGTHNIFKLAELVSVCLDSRKKEDESRRGGSGKAHKHQMVVDVWEDTDQIVEDLPVERKYPFKSGVNIMFGCNNFCSYCIVPYVRGRERSRKPEEIVKEISKMASEGVVEVMLLGQNVNSYGKNLDTPMTFAQLLREVEQIEGIRRIRFMTSHPKDLSEELIQVMAQSDKICRHLHLPLQSGSSRILKKMNRVYTKEQFVELAGRIKKAVPGISLTTDIIVGFPGETEEDFQETLDVVRRVEFDSAFTFIYSKRTGTPAASMEDQIPHEEIKDRFDRLLKEVQDISARMCSRDVHTVQEVLVEEVNDHSPDLVTGRLSNNTVVHFPGDSSLIGQLVPVYLEESKGFYYMGKRM</sequence>
<dbReference type="InterPro" id="IPR006638">
    <property type="entry name" value="Elp3/MiaA/NifB-like_rSAM"/>
</dbReference>
<dbReference type="AlphaFoldDB" id="A0A0J9BWC1"/>
<dbReference type="PATRIC" id="fig|742734.4.peg.4203"/>
<dbReference type="InterPro" id="IPR058240">
    <property type="entry name" value="rSAM_sf"/>
</dbReference>
<evidence type="ECO:0000256" key="5">
    <source>
        <dbReference type="ARBA" id="ARBA00022723"/>
    </source>
</evidence>
<dbReference type="GO" id="GO:0005829">
    <property type="term" value="C:cytosol"/>
    <property type="evidence" value="ECO:0007669"/>
    <property type="project" value="TreeGrafter"/>
</dbReference>
<gene>
    <name evidence="13" type="primary">miaB</name>
    <name evidence="17" type="ORF">HMPREF9470_03920</name>
</gene>
<dbReference type="SMART" id="SM00729">
    <property type="entry name" value="Elp3"/>
    <property type="match status" value="1"/>
</dbReference>
<dbReference type="InterPro" id="IPR002792">
    <property type="entry name" value="TRAM_dom"/>
</dbReference>
<dbReference type="Pfam" id="PF01938">
    <property type="entry name" value="TRAM"/>
    <property type="match status" value="1"/>
</dbReference>
<keyword evidence="2 13" id="KW-0004">4Fe-4S</keyword>
<evidence type="ECO:0000256" key="1">
    <source>
        <dbReference type="ARBA" id="ARBA00003234"/>
    </source>
</evidence>
<evidence type="ECO:0000259" key="15">
    <source>
        <dbReference type="PROSITE" id="PS51449"/>
    </source>
</evidence>
<dbReference type="HAMAP" id="MF_01864">
    <property type="entry name" value="tRNA_metthiotr_MiaB"/>
    <property type="match status" value="1"/>
</dbReference>
<dbReference type="SFLD" id="SFLDG01082">
    <property type="entry name" value="B12-binding_domain_containing"/>
    <property type="match status" value="1"/>
</dbReference>
<keyword evidence="6 13" id="KW-0408">Iron</keyword>
<dbReference type="PROSITE" id="PS51449">
    <property type="entry name" value="MTTASE_N"/>
    <property type="match status" value="1"/>
</dbReference>
<comment type="caution">
    <text evidence="17">The sequence shown here is derived from an EMBL/GenBank/DDBJ whole genome shotgun (WGS) entry which is preliminary data.</text>
</comment>
<dbReference type="NCBIfam" id="TIGR00089">
    <property type="entry name" value="MiaB/RimO family radical SAM methylthiotransferase"/>
    <property type="match status" value="1"/>
</dbReference>
<dbReference type="InterPro" id="IPR020612">
    <property type="entry name" value="Methylthiotransferase_CS"/>
</dbReference>
<dbReference type="RefSeq" id="WP_007864191.1">
    <property type="nucleotide sequence ID" value="NZ_KQ235880.1"/>
</dbReference>
<evidence type="ECO:0000256" key="11">
    <source>
        <dbReference type="ARBA" id="ARBA00080698"/>
    </source>
</evidence>
<dbReference type="PROSITE" id="PS51918">
    <property type="entry name" value="RADICAL_SAM"/>
    <property type="match status" value="1"/>
</dbReference>
<evidence type="ECO:0000256" key="7">
    <source>
        <dbReference type="ARBA" id="ARBA00023014"/>
    </source>
</evidence>
<comment type="catalytic activity">
    <reaction evidence="9 13">
        <text>N(6)-dimethylallyladenosine(37) in tRNA + (sulfur carrier)-SH + AH2 + 2 S-adenosyl-L-methionine = 2-methylsulfanyl-N(6)-dimethylallyladenosine(37) in tRNA + (sulfur carrier)-H + 5'-deoxyadenosine + L-methionine + A + S-adenosyl-L-homocysteine + 2 H(+)</text>
        <dbReference type="Rhea" id="RHEA:37067"/>
        <dbReference type="Rhea" id="RHEA-COMP:10375"/>
        <dbReference type="Rhea" id="RHEA-COMP:10376"/>
        <dbReference type="Rhea" id="RHEA-COMP:14737"/>
        <dbReference type="Rhea" id="RHEA-COMP:14739"/>
        <dbReference type="ChEBI" id="CHEBI:13193"/>
        <dbReference type="ChEBI" id="CHEBI:15378"/>
        <dbReference type="ChEBI" id="CHEBI:17319"/>
        <dbReference type="ChEBI" id="CHEBI:17499"/>
        <dbReference type="ChEBI" id="CHEBI:29917"/>
        <dbReference type="ChEBI" id="CHEBI:57844"/>
        <dbReference type="ChEBI" id="CHEBI:57856"/>
        <dbReference type="ChEBI" id="CHEBI:59789"/>
        <dbReference type="ChEBI" id="CHEBI:64428"/>
        <dbReference type="ChEBI" id="CHEBI:74415"/>
        <dbReference type="ChEBI" id="CHEBI:74417"/>
        <dbReference type="EC" id="2.8.4.3"/>
    </reaction>
</comment>
<evidence type="ECO:0000256" key="10">
    <source>
        <dbReference type="ARBA" id="ARBA00068570"/>
    </source>
</evidence>
<dbReference type="CDD" id="cd01335">
    <property type="entry name" value="Radical_SAM"/>
    <property type="match status" value="1"/>
</dbReference>
<keyword evidence="13" id="KW-0819">tRNA processing</keyword>
<dbReference type="EMBL" id="ADLK01000028">
    <property type="protein sequence ID" value="KMW17267.1"/>
    <property type="molecule type" value="Genomic_DNA"/>
</dbReference>
<dbReference type="InterPro" id="IPR038135">
    <property type="entry name" value="Methylthiotransferase_N_sf"/>
</dbReference>
<keyword evidence="13" id="KW-0963">Cytoplasm</keyword>
<feature type="binding site" evidence="13">
    <location>
        <position position="54"/>
    </location>
    <ligand>
        <name>[4Fe-4S] cluster</name>
        <dbReference type="ChEBI" id="CHEBI:49883"/>
        <label>1</label>
    </ligand>
</feature>
<dbReference type="InterPro" id="IPR006463">
    <property type="entry name" value="MiaB_methiolase"/>
</dbReference>
<keyword evidence="3 13" id="KW-0808">Transferase</keyword>
<evidence type="ECO:0000256" key="8">
    <source>
        <dbReference type="ARBA" id="ARBA00033765"/>
    </source>
</evidence>
<dbReference type="PROSITE" id="PS01278">
    <property type="entry name" value="MTTASE_RADICAL"/>
    <property type="match status" value="1"/>
</dbReference>
<evidence type="ECO:0000256" key="6">
    <source>
        <dbReference type="ARBA" id="ARBA00023004"/>
    </source>
</evidence>
<dbReference type="InterPro" id="IPR013848">
    <property type="entry name" value="Methylthiotransferase_N"/>
</dbReference>
<proteinExistence type="inferred from homology"/>
<feature type="binding site" evidence="13">
    <location>
        <position position="123"/>
    </location>
    <ligand>
        <name>[4Fe-4S] cluster</name>
        <dbReference type="ChEBI" id="CHEBI:49883"/>
        <label>1</label>
    </ligand>
</feature>
<keyword evidence="5 13" id="KW-0479">Metal-binding</keyword>
<accession>A0A0J9BWC1</accession>
<dbReference type="Gene3D" id="3.40.50.12160">
    <property type="entry name" value="Methylthiotransferase, N-terminal domain"/>
    <property type="match status" value="1"/>
</dbReference>
<comment type="function">
    <text evidence="1 13">Catalyzes the methylthiolation of N6-(dimethylallyl)adenosine (i(6)A), leading to the formation of 2-methylthio-N6-(dimethylallyl)adenosine (ms(2)i(6)A) at position 37 in tRNAs that read codons beginning with uridine.</text>
</comment>
<comment type="subcellular location">
    <subcellularLocation>
        <location evidence="13">Cytoplasm</location>
    </subcellularLocation>
</comment>
<dbReference type="GO" id="GO:0035597">
    <property type="term" value="F:tRNA-2-methylthio-N(6)-dimethylallyladenosine(37) synthase activity"/>
    <property type="evidence" value="ECO:0007669"/>
    <property type="project" value="UniProtKB-EC"/>
</dbReference>
<dbReference type="PANTHER" id="PTHR43020:SF2">
    <property type="entry name" value="MITOCHONDRIAL TRNA METHYLTHIOTRANSFERASE CDK5RAP1"/>
    <property type="match status" value="1"/>
</dbReference>
<evidence type="ECO:0000256" key="12">
    <source>
        <dbReference type="ARBA" id="ARBA00081141"/>
    </source>
</evidence>
<feature type="binding site" evidence="13">
    <location>
        <position position="223"/>
    </location>
    <ligand>
        <name>[4Fe-4S] cluster</name>
        <dbReference type="ChEBI" id="CHEBI:49883"/>
        <label>2</label>
        <note>4Fe-4S-S-AdoMet</note>
    </ligand>
</feature>
<evidence type="ECO:0000313" key="18">
    <source>
        <dbReference type="Proteomes" id="UP000037392"/>
    </source>
</evidence>
<dbReference type="Pfam" id="PF00919">
    <property type="entry name" value="UPF0004"/>
    <property type="match status" value="1"/>
</dbReference>
<evidence type="ECO:0000259" key="16">
    <source>
        <dbReference type="PROSITE" id="PS51918"/>
    </source>
</evidence>
<dbReference type="NCBIfam" id="TIGR01574">
    <property type="entry name" value="miaB-methiolase"/>
    <property type="match status" value="1"/>
</dbReference>
<evidence type="ECO:0000256" key="9">
    <source>
        <dbReference type="ARBA" id="ARBA00051425"/>
    </source>
</evidence>
<dbReference type="SUPFAM" id="SSF102114">
    <property type="entry name" value="Radical SAM enzymes"/>
    <property type="match status" value="1"/>
</dbReference>
<feature type="domain" description="Radical SAM core" evidence="16">
    <location>
        <begin position="202"/>
        <end position="432"/>
    </location>
</feature>
<dbReference type="SFLD" id="SFLDF00273">
    <property type="entry name" value="(dimethylallyl)adenosine_tRNA"/>
    <property type="match status" value="1"/>
</dbReference>
<dbReference type="OrthoDB" id="9805215at2"/>
<evidence type="ECO:0000256" key="3">
    <source>
        <dbReference type="ARBA" id="ARBA00022679"/>
    </source>
</evidence>
<evidence type="ECO:0000256" key="13">
    <source>
        <dbReference type="HAMAP-Rule" id="MF_01864"/>
    </source>
</evidence>
<feature type="domain" description="TRAM" evidence="14">
    <location>
        <begin position="435"/>
        <end position="497"/>
    </location>
</feature>
<dbReference type="Pfam" id="PF04055">
    <property type="entry name" value="Radical_SAM"/>
    <property type="match status" value="1"/>
</dbReference>
<feature type="binding site" evidence="13">
    <location>
        <position position="220"/>
    </location>
    <ligand>
        <name>[4Fe-4S] cluster</name>
        <dbReference type="ChEBI" id="CHEBI:49883"/>
        <label>2</label>
        <note>4Fe-4S-S-AdoMet</note>
    </ligand>
</feature>
<dbReference type="EC" id="2.8.4.3" evidence="8 13"/>
<dbReference type="PANTHER" id="PTHR43020">
    <property type="entry name" value="CDK5 REGULATORY SUBUNIT-ASSOCIATED PROTEIN 1"/>
    <property type="match status" value="1"/>
</dbReference>
<dbReference type="PROSITE" id="PS50926">
    <property type="entry name" value="TRAM"/>
    <property type="match status" value="1"/>
</dbReference>
<reference evidence="17 18" key="1">
    <citation type="submission" date="2011-04" db="EMBL/GenBank/DDBJ databases">
        <title>The Genome Sequence of Clostridium citroniae WAL-19142.</title>
        <authorList>
            <consortium name="The Broad Institute Genome Sequencing Platform"/>
            <person name="Earl A."/>
            <person name="Ward D."/>
            <person name="Feldgarden M."/>
            <person name="Gevers D."/>
            <person name="Warren Y.A."/>
            <person name="Tyrrell K.L."/>
            <person name="Citron D.M."/>
            <person name="Goldstein E.J."/>
            <person name="Daigneault M."/>
            <person name="Allen-Vercoe E."/>
            <person name="Young S.K."/>
            <person name="Zeng Q."/>
            <person name="Gargeya S."/>
            <person name="Fitzgerald M."/>
            <person name="Haas B."/>
            <person name="Abouelleil A."/>
            <person name="Alvarado L."/>
            <person name="Arachchi H.M."/>
            <person name="Berlin A."/>
            <person name="Brown A."/>
            <person name="Chapman S.B."/>
            <person name="Chen Z."/>
            <person name="Dunbar C."/>
            <person name="Freedman E."/>
            <person name="Gearin G."/>
            <person name="Gellesch M."/>
            <person name="Goldberg J."/>
            <person name="Griggs A."/>
            <person name="Gujja S."/>
            <person name="Heilman E.R."/>
            <person name="Heiman D."/>
            <person name="Howarth C."/>
            <person name="Larson L."/>
            <person name="Lui A."/>
            <person name="MacDonald P.J."/>
            <person name="Mehta T."/>
            <person name="Montmayeur A."/>
            <person name="Murphy C."/>
            <person name="Neiman D."/>
            <person name="Pearson M."/>
            <person name="Priest M."/>
            <person name="Roberts A."/>
            <person name="Saif S."/>
            <person name="Shea T."/>
            <person name="Shenoy N."/>
            <person name="Sisk P."/>
            <person name="Stolte C."/>
            <person name="Sykes S."/>
            <person name="White J."/>
            <person name="Yandava C."/>
            <person name="Wortman J."/>
            <person name="Nusbaum C."/>
            <person name="Birren B."/>
        </authorList>
    </citation>
    <scope>NUCLEOTIDE SEQUENCE [LARGE SCALE GENOMIC DNA]</scope>
    <source>
        <strain evidence="17 18">WAL-19142</strain>
    </source>
</reference>
<comment type="cofactor">
    <cofactor evidence="13">
        <name>[4Fe-4S] cluster</name>
        <dbReference type="ChEBI" id="CHEBI:49883"/>
    </cofactor>
    <text evidence="13">Binds 2 [4Fe-4S] clusters. One cluster is coordinated with 3 cysteines and an exchangeable S-adenosyl-L-methionine.</text>
</comment>
<comment type="subunit">
    <text evidence="13">Monomer.</text>
</comment>
<dbReference type="GO" id="GO:0046872">
    <property type="term" value="F:metal ion binding"/>
    <property type="evidence" value="ECO:0007669"/>
    <property type="project" value="UniProtKB-KW"/>
</dbReference>
<evidence type="ECO:0000313" key="17">
    <source>
        <dbReference type="EMBL" id="KMW17267.1"/>
    </source>
</evidence>
<dbReference type="GeneID" id="93162824"/>
<dbReference type="GO" id="GO:0051539">
    <property type="term" value="F:4 iron, 4 sulfur cluster binding"/>
    <property type="evidence" value="ECO:0007669"/>
    <property type="project" value="UniProtKB-UniRule"/>
</dbReference>
<dbReference type="InterPro" id="IPR023404">
    <property type="entry name" value="rSAM_horseshoe"/>
</dbReference>
<dbReference type="Proteomes" id="UP000037392">
    <property type="component" value="Unassembled WGS sequence"/>
</dbReference>
<evidence type="ECO:0000256" key="2">
    <source>
        <dbReference type="ARBA" id="ARBA00022485"/>
    </source>
</evidence>
<name>A0A0J9BWC1_9FIRM</name>
<evidence type="ECO:0000256" key="4">
    <source>
        <dbReference type="ARBA" id="ARBA00022691"/>
    </source>
</evidence>
<feature type="binding site" evidence="13">
    <location>
        <position position="89"/>
    </location>
    <ligand>
        <name>[4Fe-4S] cluster</name>
        <dbReference type="ChEBI" id="CHEBI:49883"/>
        <label>1</label>
    </ligand>
</feature>
<feature type="binding site" evidence="13">
    <location>
        <position position="216"/>
    </location>
    <ligand>
        <name>[4Fe-4S] cluster</name>
        <dbReference type="ChEBI" id="CHEBI:49883"/>
        <label>2</label>
        <note>4Fe-4S-S-AdoMet</note>
    </ligand>
</feature>
<keyword evidence="7 13" id="KW-0411">Iron-sulfur</keyword>
<dbReference type="FunFam" id="3.40.50.12160:FF:000003">
    <property type="entry name" value="CDK5 regulatory subunit-associated protein 1"/>
    <property type="match status" value="1"/>
</dbReference>
<evidence type="ECO:0000259" key="14">
    <source>
        <dbReference type="PROSITE" id="PS50926"/>
    </source>
</evidence>
<dbReference type="SFLD" id="SFLDS00029">
    <property type="entry name" value="Radical_SAM"/>
    <property type="match status" value="1"/>
</dbReference>
<dbReference type="InterPro" id="IPR005839">
    <property type="entry name" value="Methylthiotransferase"/>
</dbReference>
<feature type="domain" description="MTTase N-terminal" evidence="15">
    <location>
        <begin position="45"/>
        <end position="162"/>
    </location>
</feature>
<dbReference type="InterPro" id="IPR007197">
    <property type="entry name" value="rSAM"/>
</dbReference>
<organism evidence="17 18">
    <name type="scientific">[Clostridium] citroniae WAL-19142</name>
    <dbReference type="NCBI Taxonomy" id="742734"/>
    <lineage>
        <taxon>Bacteria</taxon>
        <taxon>Bacillati</taxon>
        <taxon>Bacillota</taxon>
        <taxon>Clostridia</taxon>
        <taxon>Lachnospirales</taxon>
        <taxon>Lachnospiraceae</taxon>
        <taxon>Enterocloster</taxon>
    </lineage>
</organism>
<protein>
    <recommendedName>
        <fullName evidence="10 13">tRNA-2-methylthio-N(6)-dimethylallyladenosine synthase</fullName>
        <ecNumber evidence="8 13">2.8.4.3</ecNumber>
    </recommendedName>
    <alternativeName>
        <fullName evidence="12 13">(Dimethylallyl)adenosine tRNA methylthiotransferase MiaB</fullName>
    </alternativeName>
    <alternativeName>
        <fullName evidence="11 13">tRNA-i(6)A37 methylthiotransferase</fullName>
    </alternativeName>
</protein>
<dbReference type="Gene3D" id="3.80.30.20">
    <property type="entry name" value="tm_1862 like domain"/>
    <property type="match status" value="1"/>
</dbReference>
<dbReference type="FunFam" id="3.80.30.20:FF:000001">
    <property type="entry name" value="tRNA-2-methylthio-N(6)-dimethylallyladenosine synthase 2"/>
    <property type="match status" value="1"/>
</dbReference>
<comment type="similarity">
    <text evidence="13">Belongs to the methylthiotransferase family. MiaB subfamily.</text>
</comment>
<dbReference type="SFLD" id="SFLDG01061">
    <property type="entry name" value="methylthiotransferase"/>
    <property type="match status" value="1"/>
</dbReference>